<accession>A0A644XDY5</accession>
<proteinExistence type="predicted"/>
<dbReference type="EMBL" id="VSSQ01002226">
    <property type="protein sequence ID" value="MPM14107.1"/>
    <property type="molecule type" value="Genomic_DNA"/>
</dbReference>
<organism evidence="1">
    <name type="scientific">bioreactor metagenome</name>
    <dbReference type="NCBI Taxonomy" id="1076179"/>
    <lineage>
        <taxon>unclassified sequences</taxon>
        <taxon>metagenomes</taxon>
        <taxon>ecological metagenomes</taxon>
    </lineage>
</organism>
<comment type="caution">
    <text evidence="1">The sequence shown here is derived from an EMBL/GenBank/DDBJ whole genome shotgun (WGS) entry which is preliminary data.</text>
</comment>
<evidence type="ECO:0000313" key="1">
    <source>
        <dbReference type="EMBL" id="MPM14107.1"/>
    </source>
</evidence>
<reference evidence="1" key="1">
    <citation type="submission" date="2019-08" db="EMBL/GenBank/DDBJ databases">
        <authorList>
            <person name="Kucharzyk K."/>
            <person name="Murdoch R.W."/>
            <person name="Higgins S."/>
            <person name="Loffler F."/>
        </authorList>
    </citation>
    <scope>NUCLEOTIDE SEQUENCE</scope>
</reference>
<dbReference type="AlphaFoldDB" id="A0A644XDY5"/>
<protein>
    <submittedName>
        <fullName evidence="1">Uncharacterized protein</fullName>
    </submittedName>
</protein>
<name>A0A644XDY5_9ZZZZ</name>
<sequence>MDSGGFTQRCGAAFRVKPVEFGQPRLNGGRFRGLGFAHGVEFGENGGEFSLLFLFERLPPFGFEFQSGQFSRLNQQRTLRRGLFVKFEHPVVIARRELFAHALVIGAIGLAVLEPDHGHRAEREQHQRQQETVQAFADVAAAFGGAIFQPPVFDPFTQSRVDRQVGLAQRFVKIFDDGEIAMAVEFGDQLPGPVLEFPADPADFGGLQHITAHFFDLPEFFRRRFKKRMGGGLVPLLKQFRRAVGFECAVGPGQFVETGFRLTAAPAALILEHRRFESAQNFHRHRGQEFGIGQRLIPLFELFESAFGQCRVGVLLHFRDPLLFGMTQIGAPEVVAVARQCGKNPAQQAHFFTGPVLPGDFTPAQNQLIELLPRFRGGLQRLRRGQIGTGRFRIAVKAAEFIEPLFLRQHQLPGAFGQRRLEFAVESGGVEPQAAFDQATALGQTAVQIRTGGGVGFRQLAELRSVAVVAAGEKAPDAVQYFLNPAHD</sequence>
<gene>
    <name evidence="1" type="ORF">SDC9_60467</name>
</gene>